<dbReference type="RefSeq" id="WP_155122153.1">
    <property type="nucleotide sequence ID" value="NZ_AQWH01000014.1"/>
</dbReference>
<dbReference type="AlphaFoldDB" id="A0A1U9Z667"/>
<name>A0A1U9Z667_9HYPH</name>
<evidence type="ECO:0000313" key="1">
    <source>
        <dbReference type="EMBL" id="AQZ53229.1"/>
    </source>
</evidence>
<dbReference type="PROSITE" id="PS51257">
    <property type="entry name" value="PROKAR_LIPOPROTEIN"/>
    <property type="match status" value="1"/>
</dbReference>
<sequence>MKRYHFALMLSFLAFAGCGRQVEDGLLRILAEALPEGAEPEVLSTCYSFLGLGPTVALFRYPVKGVTDAPATSLNPDGSKGWTWQPSLGDFVEKQSKEPVLGLAMTVLDGKQCLRDMTDDANSILFEEHPGLYYSTNREEVIIILFDGPEREGVIFIQAP</sequence>
<protein>
    <recommendedName>
        <fullName evidence="3">Lipoprotein</fullName>
    </recommendedName>
</protein>
<dbReference type="OrthoDB" id="10009336at2"/>
<reference evidence="1 2" key="1">
    <citation type="submission" date="2017-03" db="EMBL/GenBank/DDBJ databases">
        <title>Foreign affairs: Plasmid Transfer between Roseobacters and Rhizobia.</title>
        <authorList>
            <person name="Bartling P."/>
            <person name="Bunk B."/>
            <person name="Overmann J."/>
            <person name="Brinkmann H."/>
            <person name="Petersen J."/>
        </authorList>
    </citation>
    <scope>NUCLEOTIDE SEQUENCE [LARGE SCALE GENOMIC DNA]</scope>
    <source>
        <strain evidence="1 2">MACL11</strain>
    </source>
</reference>
<dbReference type="KEGG" id="mmed:Mame_03928"/>
<accession>A0A1U9Z667</accession>
<dbReference type="EMBL" id="CP020330">
    <property type="protein sequence ID" value="AQZ53229.1"/>
    <property type="molecule type" value="Genomic_DNA"/>
</dbReference>
<evidence type="ECO:0000313" key="2">
    <source>
        <dbReference type="Proteomes" id="UP000191135"/>
    </source>
</evidence>
<evidence type="ECO:0008006" key="3">
    <source>
        <dbReference type="Google" id="ProtNLM"/>
    </source>
</evidence>
<keyword evidence="2" id="KW-1185">Reference proteome</keyword>
<organism evidence="1 2">
    <name type="scientific">Martelella mediterranea DSM 17316</name>
    <dbReference type="NCBI Taxonomy" id="1122214"/>
    <lineage>
        <taxon>Bacteria</taxon>
        <taxon>Pseudomonadati</taxon>
        <taxon>Pseudomonadota</taxon>
        <taxon>Alphaproteobacteria</taxon>
        <taxon>Hyphomicrobiales</taxon>
        <taxon>Aurantimonadaceae</taxon>
        <taxon>Martelella</taxon>
    </lineage>
</organism>
<proteinExistence type="predicted"/>
<dbReference type="Proteomes" id="UP000191135">
    <property type="component" value="Chromosome"/>
</dbReference>
<gene>
    <name evidence="1" type="ORF">Mame_03928</name>
</gene>